<protein>
    <submittedName>
        <fullName evidence="4">1,4-beta-xylanase</fullName>
    </submittedName>
</protein>
<dbReference type="GO" id="GO:0045493">
    <property type="term" value="P:xylan catabolic process"/>
    <property type="evidence" value="ECO:0007669"/>
    <property type="project" value="UniProtKB-KW"/>
</dbReference>
<keyword evidence="4" id="KW-0624">Polysaccharide degradation</keyword>
<keyword evidence="1 4" id="KW-0378">Hydrolase</keyword>
<keyword evidence="4" id="KW-0326">Glycosidase</keyword>
<dbReference type="RefSeq" id="WP_111372200.1">
    <property type="nucleotide sequence ID" value="NZ_CP029480.1"/>
</dbReference>
<evidence type="ECO:0000313" key="4">
    <source>
        <dbReference type="EMBL" id="AWV99007.1"/>
    </source>
</evidence>
<evidence type="ECO:0000313" key="5">
    <source>
        <dbReference type="Proteomes" id="UP000249873"/>
    </source>
</evidence>
<keyword evidence="2" id="KW-0732">Signal</keyword>
<keyword evidence="5" id="KW-1185">Reference proteome</keyword>
<keyword evidence="4" id="KW-0858">Xylan degradation</keyword>
<dbReference type="InterPro" id="IPR029058">
    <property type="entry name" value="AB_hydrolase_fold"/>
</dbReference>
<feature type="chain" id="PRO_5016465615" evidence="2">
    <location>
        <begin position="19"/>
        <end position="284"/>
    </location>
</feature>
<dbReference type="InterPro" id="IPR049492">
    <property type="entry name" value="BD-FAE-like_dom"/>
</dbReference>
<dbReference type="KEGG" id="als:DJ013_12860"/>
<evidence type="ECO:0000256" key="1">
    <source>
        <dbReference type="ARBA" id="ARBA00022801"/>
    </source>
</evidence>
<organism evidence="4 5">
    <name type="scientific">Arcticibacterium luteifluviistationis</name>
    <dbReference type="NCBI Taxonomy" id="1784714"/>
    <lineage>
        <taxon>Bacteria</taxon>
        <taxon>Pseudomonadati</taxon>
        <taxon>Bacteroidota</taxon>
        <taxon>Cytophagia</taxon>
        <taxon>Cytophagales</taxon>
        <taxon>Leadbetterellaceae</taxon>
        <taxon>Arcticibacterium</taxon>
    </lineage>
</organism>
<dbReference type="Proteomes" id="UP000249873">
    <property type="component" value="Chromosome"/>
</dbReference>
<dbReference type="AlphaFoldDB" id="A0A2Z4GD17"/>
<dbReference type="EMBL" id="CP029480">
    <property type="protein sequence ID" value="AWV99007.1"/>
    <property type="molecule type" value="Genomic_DNA"/>
</dbReference>
<dbReference type="InterPro" id="IPR050300">
    <property type="entry name" value="GDXG_lipolytic_enzyme"/>
</dbReference>
<name>A0A2Z4GD17_9BACT</name>
<keyword evidence="4" id="KW-0119">Carbohydrate metabolism</keyword>
<dbReference type="SUPFAM" id="SSF53474">
    <property type="entry name" value="alpha/beta-Hydrolases"/>
    <property type="match status" value="1"/>
</dbReference>
<sequence length="284" mass="31452">MFKRIIFFALFLPIIVKAQETSKVIHLWENGAPGFEHLKNEKEEAKEYWVKNVHNPSITVYAPEDGKANGVGVLIFPGGGHRLLVIDAEGTDAAKFLNQYGITAFVLKYRMAREPDSPYELGVHAKEDAQRAMRLIRANAKEFGVHEALIGVMGFSAGGEVMHWMAYEDGNTVMNKVDEIDNENAKPTFQIGIYPGPLGVPETIPTDAPPAFVLAANDDECCSEPVFKLLQGYRKAGVPIEAHFYNEGGHGFNMGYRSELNAISKWPDRLGDWLVDTGLGAEKK</sequence>
<proteinExistence type="predicted"/>
<reference evidence="4 5" key="1">
    <citation type="submission" date="2018-05" db="EMBL/GenBank/DDBJ databases">
        <title>Complete genome sequence of Arcticibacterium luteifluviistationis SM1504T, a cytophagaceae bacterium isolated from Arctic surface seawater.</title>
        <authorList>
            <person name="Li Y."/>
            <person name="Qin Q.-L."/>
        </authorList>
    </citation>
    <scope>NUCLEOTIDE SEQUENCE [LARGE SCALE GENOMIC DNA]</scope>
    <source>
        <strain evidence="4 5">SM1504</strain>
    </source>
</reference>
<feature type="domain" description="BD-FAE-like" evidence="3">
    <location>
        <begin position="60"/>
        <end position="191"/>
    </location>
</feature>
<dbReference type="OrthoDB" id="9794725at2"/>
<dbReference type="Gene3D" id="3.40.50.1820">
    <property type="entry name" value="alpha/beta hydrolase"/>
    <property type="match status" value="1"/>
</dbReference>
<dbReference type="Pfam" id="PF20434">
    <property type="entry name" value="BD-FAE"/>
    <property type="match status" value="1"/>
</dbReference>
<feature type="signal peptide" evidence="2">
    <location>
        <begin position="1"/>
        <end position="18"/>
    </location>
</feature>
<evidence type="ECO:0000256" key="2">
    <source>
        <dbReference type="SAM" id="SignalP"/>
    </source>
</evidence>
<gene>
    <name evidence="4" type="ORF">DJ013_12860</name>
</gene>
<dbReference type="PANTHER" id="PTHR48081:SF6">
    <property type="entry name" value="PEPTIDASE S9 PROLYL OLIGOPEPTIDASE CATALYTIC DOMAIN-CONTAINING PROTEIN"/>
    <property type="match status" value="1"/>
</dbReference>
<dbReference type="PANTHER" id="PTHR48081">
    <property type="entry name" value="AB HYDROLASE SUPERFAMILY PROTEIN C4A8.06C"/>
    <property type="match status" value="1"/>
</dbReference>
<dbReference type="GO" id="GO:0016798">
    <property type="term" value="F:hydrolase activity, acting on glycosyl bonds"/>
    <property type="evidence" value="ECO:0007669"/>
    <property type="project" value="UniProtKB-KW"/>
</dbReference>
<evidence type="ECO:0000259" key="3">
    <source>
        <dbReference type="Pfam" id="PF20434"/>
    </source>
</evidence>
<accession>A0A2Z4GD17</accession>